<organism evidence="1 2">
    <name type="scientific">Aspergillus caelatus</name>
    <dbReference type="NCBI Taxonomy" id="61420"/>
    <lineage>
        <taxon>Eukaryota</taxon>
        <taxon>Fungi</taxon>
        <taxon>Dikarya</taxon>
        <taxon>Ascomycota</taxon>
        <taxon>Pezizomycotina</taxon>
        <taxon>Eurotiomycetes</taxon>
        <taxon>Eurotiomycetidae</taxon>
        <taxon>Eurotiales</taxon>
        <taxon>Aspergillaceae</taxon>
        <taxon>Aspergillus</taxon>
        <taxon>Aspergillus subgen. Circumdati</taxon>
    </lineage>
</organism>
<name>A0A5N6ZHL8_9EURO</name>
<evidence type="ECO:0000313" key="1">
    <source>
        <dbReference type="EMBL" id="KAE8357157.1"/>
    </source>
</evidence>
<gene>
    <name evidence="1" type="ORF">BDV27DRAFT_139851</name>
</gene>
<dbReference type="Proteomes" id="UP000326268">
    <property type="component" value="Unassembled WGS sequence"/>
</dbReference>
<dbReference type="EMBL" id="ML738115">
    <property type="protein sequence ID" value="KAE8357157.1"/>
    <property type="molecule type" value="Genomic_DNA"/>
</dbReference>
<dbReference type="GeneID" id="43653980"/>
<dbReference type="OrthoDB" id="5401170at2759"/>
<proteinExistence type="predicted"/>
<protein>
    <submittedName>
        <fullName evidence="1">Uncharacterized protein</fullName>
    </submittedName>
</protein>
<accession>A0A5N6ZHL8</accession>
<evidence type="ECO:0000313" key="2">
    <source>
        <dbReference type="Proteomes" id="UP000326268"/>
    </source>
</evidence>
<dbReference type="RefSeq" id="XP_031920238.1">
    <property type="nucleotide sequence ID" value="XM_032069534.1"/>
</dbReference>
<keyword evidence="2" id="KW-1185">Reference proteome</keyword>
<reference evidence="1 2" key="1">
    <citation type="submission" date="2019-04" db="EMBL/GenBank/DDBJ databases">
        <title>Friends and foes A comparative genomics studyof 23 Aspergillus species from section Flavi.</title>
        <authorList>
            <consortium name="DOE Joint Genome Institute"/>
            <person name="Kjaerbolling I."/>
            <person name="Vesth T."/>
            <person name="Frisvad J.C."/>
            <person name="Nybo J.L."/>
            <person name="Theobald S."/>
            <person name="Kildgaard S."/>
            <person name="Isbrandt T."/>
            <person name="Kuo A."/>
            <person name="Sato A."/>
            <person name="Lyhne E.K."/>
            <person name="Kogle M.E."/>
            <person name="Wiebenga A."/>
            <person name="Kun R.S."/>
            <person name="Lubbers R.J."/>
            <person name="Makela M.R."/>
            <person name="Barry K."/>
            <person name="Chovatia M."/>
            <person name="Clum A."/>
            <person name="Daum C."/>
            <person name="Haridas S."/>
            <person name="He G."/>
            <person name="LaButti K."/>
            <person name="Lipzen A."/>
            <person name="Mondo S."/>
            <person name="Riley R."/>
            <person name="Salamov A."/>
            <person name="Simmons B.A."/>
            <person name="Magnuson J.K."/>
            <person name="Henrissat B."/>
            <person name="Mortensen U.H."/>
            <person name="Larsen T.O."/>
            <person name="Devries R.P."/>
            <person name="Grigoriev I.V."/>
            <person name="Machida M."/>
            <person name="Baker S.E."/>
            <person name="Andersen M.R."/>
        </authorList>
    </citation>
    <scope>NUCLEOTIDE SEQUENCE [LARGE SCALE GENOMIC DNA]</scope>
    <source>
        <strain evidence="1 2">CBS 763.97</strain>
    </source>
</reference>
<dbReference type="AlphaFoldDB" id="A0A5N6ZHL8"/>
<sequence>MLLRSDTDWLDIHWLGQTNHFENPSSSWKIIKKLQEHESRFSRDEYVSLATSGQHV</sequence>